<dbReference type="AlphaFoldDB" id="W2N4K2"/>
<dbReference type="InterPro" id="IPR046700">
    <property type="entry name" value="DUF6570"/>
</dbReference>
<dbReference type="Pfam" id="PF20209">
    <property type="entry name" value="DUF6570"/>
    <property type="match status" value="1"/>
</dbReference>
<feature type="domain" description="DUF6570" evidence="2">
    <location>
        <begin position="253"/>
        <end position="340"/>
    </location>
</feature>
<evidence type="ECO:0000313" key="3">
    <source>
        <dbReference type="EMBL" id="ETM43617.1"/>
    </source>
</evidence>
<sequence>MAENEQHEPAASPTLVANAGDSPREGHHRVAHNARIARDARHLRVAFQQMQDDEKLAALSERVLHINALTVDEVEWMGKNQHYVQDPRLALAYYYCCGTDPGSFVFGDEQLRGDGDEAVRERISSLLDDYPKESDIAESQQEVLESAPESTTIWACAACGRVLLQNKSEKVYFSGLQEIPGIRLSENERNELFADTPKIYARSYRQLYFRGSDVYYLILELLNDGEKNPLCEKCHKNPRTSKFSVAAGHDYGRIGRLPELHSRGHAICFPTNGPCEIARHLPKVDGSCAPRITFIGPRETWRVQKKKFKKLYEIPVDSVYQWLNVLVNVNNVFKKEVIQIEDSPRQRELFSQLDAAIVRDVQVLDSVTSDSLDEVASAQFDEHVPEGELTDTVFVRKSAVLPVEQSDPAIAHDIIDAMASAVGSSHSVDDTAIIPIKRGKSPFVEWVGTGLS</sequence>
<evidence type="ECO:0000256" key="1">
    <source>
        <dbReference type="SAM" id="MobiDB-lite"/>
    </source>
</evidence>
<gene>
    <name evidence="3" type="ORF">L914_10985</name>
</gene>
<proteinExistence type="predicted"/>
<reference evidence="3" key="1">
    <citation type="submission" date="2013-11" db="EMBL/GenBank/DDBJ databases">
        <title>The Genome Sequence of Phytophthora parasitica IAC_01/95.</title>
        <authorList>
            <consortium name="The Broad Institute Genomics Platform"/>
            <person name="Russ C."/>
            <person name="Tyler B."/>
            <person name="Panabieres F."/>
            <person name="Shan W."/>
            <person name="Tripathy S."/>
            <person name="Grunwald N."/>
            <person name="Machado M."/>
            <person name="Johnson C.S."/>
            <person name="Arredondo F."/>
            <person name="Hong C."/>
            <person name="Coffey M."/>
            <person name="Young S.K."/>
            <person name="Zeng Q."/>
            <person name="Gargeya S."/>
            <person name="Fitzgerald M."/>
            <person name="Abouelleil A."/>
            <person name="Alvarado L."/>
            <person name="Chapman S.B."/>
            <person name="Gainer-Dewar J."/>
            <person name="Goldberg J."/>
            <person name="Griggs A."/>
            <person name="Gujja S."/>
            <person name="Hansen M."/>
            <person name="Howarth C."/>
            <person name="Imamovic A."/>
            <person name="Ireland A."/>
            <person name="Larimer J."/>
            <person name="McCowan C."/>
            <person name="Murphy C."/>
            <person name="Pearson M."/>
            <person name="Poon T.W."/>
            <person name="Priest M."/>
            <person name="Roberts A."/>
            <person name="Saif S."/>
            <person name="Shea T."/>
            <person name="Sykes S."/>
            <person name="Wortman J."/>
            <person name="Nusbaum C."/>
            <person name="Birren B."/>
        </authorList>
    </citation>
    <scope>NUCLEOTIDE SEQUENCE [LARGE SCALE GENOMIC DNA]</scope>
    <source>
        <strain evidence="3">IAC_01/95</strain>
    </source>
</reference>
<evidence type="ECO:0000259" key="2">
    <source>
        <dbReference type="Pfam" id="PF20209"/>
    </source>
</evidence>
<dbReference type="VEuPathDB" id="FungiDB:PPTG_13527"/>
<feature type="region of interest" description="Disordered" evidence="1">
    <location>
        <begin position="1"/>
        <end position="29"/>
    </location>
</feature>
<name>W2N4K2_PHYNI</name>
<accession>W2N4K2</accession>
<protein>
    <recommendedName>
        <fullName evidence="2">DUF6570 domain-containing protein</fullName>
    </recommendedName>
</protein>
<dbReference type="EMBL" id="KI693567">
    <property type="protein sequence ID" value="ETM43617.1"/>
    <property type="molecule type" value="Genomic_DNA"/>
</dbReference>
<dbReference type="Proteomes" id="UP000054532">
    <property type="component" value="Unassembled WGS sequence"/>
</dbReference>
<organism evidence="3">
    <name type="scientific">Phytophthora nicotianae</name>
    <name type="common">Potato buckeye rot agent</name>
    <name type="synonym">Phytophthora parasitica</name>
    <dbReference type="NCBI Taxonomy" id="4792"/>
    <lineage>
        <taxon>Eukaryota</taxon>
        <taxon>Sar</taxon>
        <taxon>Stramenopiles</taxon>
        <taxon>Oomycota</taxon>
        <taxon>Peronosporomycetes</taxon>
        <taxon>Peronosporales</taxon>
        <taxon>Peronosporaceae</taxon>
        <taxon>Phytophthora</taxon>
    </lineage>
</organism>